<organism evidence="2 3">
    <name type="scientific">Tenacibaculum finnmarkense genomovar finnmarkense</name>
    <dbReference type="NCBI Taxonomy" id="1458503"/>
    <lineage>
        <taxon>Bacteria</taxon>
        <taxon>Pseudomonadati</taxon>
        <taxon>Bacteroidota</taxon>
        <taxon>Flavobacteriia</taxon>
        <taxon>Flavobacteriales</taxon>
        <taxon>Flavobacteriaceae</taxon>
        <taxon>Tenacibaculum</taxon>
        <taxon>Tenacibaculum finnmarkense</taxon>
    </lineage>
</organism>
<dbReference type="RefSeq" id="WP_101956190.1">
    <property type="nucleotide sequence ID" value="NZ_WXXT01000007.1"/>
</dbReference>
<accession>A0AAP1REY5</accession>
<protein>
    <recommendedName>
        <fullName evidence="4">Secretion system C-terminal sorting domain-containing protein</fullName>
    </recommendedName>
</protein>
<name>A0AAP1REY5_9FLAO</name>
<keyword evidence="1" id="KW-0732">Signal</keyword>
<gene>
    <name evidence="2" type="ORF">F7645_06520</name>
</gene>
<reference evidence="2 3" key="1">
    <citation type="journal article" date="2020" name="Int. J. Syst. Evol. Microbiol.">
        <title>Tenacibaculum piscium sp. nov., isolated from skin ulcers of sea-farmed fish, and description of Tenacibaculum finnmarkense sp. nov. with subdivision into genomovars finnmarkense and ulcerans.</title>
        <authorList>
            <person name="Olsen A.B."/>
            <person name="Spilsberg B."/>
            <person name="Nilsen H.K."/>
            <person name="Lagesen K."/>
            <person name="Gulla S."/>
            <person name="Avendano-Herrera R."/>
            <person name="Irgang R."/>
            <person name="Duchaud E."/>
            <person name="Colquhoun D.J."/>
        </authorList>
    </citation>
    <scope>NUCLEOTIDE SEQUENCE [LARGE SCALE GENOMIC DNA]</scope>
    <source>
        <strain evidence="2 3">TNO037</strain>
    </source>
</reference>
<evidence type="ECO:0000256" key="1">
    <source>
        <dbReference type="SAM" id="SignalP"/>
    </source>
</evidence>
<keyword evidence="3" id="KW-1185">Reference proteome</keyword>
<comment type="caution">
    <text evidence="2">The sequence shown here is derived from an EMBL/GenBank/DDBJ whole genome shotgun (WGS) entry which is preliminary data.</text>
</comment>
<evidence type="ECO:0008006" key="4">
    <source>
        <dbReference type="Google" id="ProtNLM"/>
    </source>
</evidence>
<evidence type="ECO:0000313" key="2">
    <source>
        <dbReference type="EMBL" id="MBE7695071.1"/>
    </source>
</evidence>
<sequence length="1035" mass="112126">MRNYKQRLFTLIITFILISLNTNAQEFKVVDNKGTINTVFKNNVTTTTTSTAPLNPVEGDVWFNDVDSEIKIYDGAIWKKLSDTNNLTTNFYNANGTLTSHRVLTGSTGSGGKYDLSFNDIRNFTVHTDVTEILSSGKTKIGSSVGDVTITAFGNILLDNNTSIAKSLGIAENLTVDENFKVKKQFIDASNNAGANGQVLSSTGTTTKWVDNIKNKVTATATSIEPSNSIEGDVWFDTVNNEIKIYDADEPIVANQWKKLSNITAAANNIYTTNGNITADRTITGNIVNRFDIGYFKAFMISNTEFITFDATEMINLQAINGVNLRSSTIADENFQVKKSFLDKDGDSGIAGQVLSSTGIGTDWIDNAAHTGTPGSIFFAGTDGKPTENNIQLTWDNTALKLYVGAPFNTTDTNKLTVNGTARATRFRSSNGTVGDPAFKFSGDNNTGMYRMAADQLGFTTGGVNALSIDATQNISIPKNLSVTGTFADTTGDVGTAGQVLSSTGIGTDWVDAIASGNRGSVDNIYTENGSLTSDRLVTGDNKSFRFTDLTDFYIDDTNYIALQSTGYLDLRAASGINVVDHARFVENITVDKGYKDSTGSFGGNGQVLSSTSTATKWVDATASGNIYTENGRLTTARTLDANNLNFSLNNIDEFKVNSNTAEILSQNNSKFGSINGGVIIEAANNIQLNSNATITENLTIAKNLTVNENIWVKKRFKDTSGSPGSFGQILTSTTSGTNWIDNPALNNWLTTGNSGTTTANFLGTTDDVKMQIRSNNIPMLEFGRRQTLGLTQPYPDYTDIDQSVVHVKGANGVSALQFQASGTTFYKPMFFTTSNGSFRLKGSAGKSDFFEIGSAGPDNQGRLEFIVGDDGDEPMIFKSYNYRGAEFHRELFRVQGSADARESKTRFGINLNPQEVPIAGNLDNNANDASFKKANSTFQVAGSISKSIIKSDTDFTLTEDHYTLIAKDQSNTRTITLPAASSVTGRIYIIKTNWYRGVNLNITYITRTTNTTNYIPSRSTVQLQSDGTDWQQIN</sequence>
<dbReference type="AlphaFoldDB" id="A0AAP1REY5"/>
<proteinExistence type="predicted"/>
<evidence type="ECO:0000313" key="3">
    <source>
        <dbReference type="Proteomes" id="UP000806077"/>
    </source>
</evidence>
<feature type="chain" id="PRO_5042884679" description="Secretion system C-terminal sorting domain-containing protein" evidence="1">
    <location>
        <begin position="25"/>
        <end position="1035"/>
    </location>
</feature>
<dbReference type="EMBL" id="WXXV01000007">
    <property type="protein sequence ID" value="MBE7695071.1"/>
    <property type="molecule type" value="Genomic_DNA"/>
</dbReference>
<dbReference type="Proteomes" id="UP000806077">
    <property type="component" value="Unassembled WGS sequence"/>
</dbReference>
<feature type="signal peptide" evidence="1">
    <location>
        <begin position="1"/>
        <end position="24"/>
    </location>
</feature>